<organism evidence="8 9">
    <name type="scientific">Zymomonas mobilis subsp. mobilis (strain ATCC 10988 / DSM 424 / LMG 404 / NCIMB 8938 / NRRL B-806 / ZM1)</name>
    <dbReference type="NCBI Taxonomy" id="555217"/>
    <lineage>
        <taxon>Bacteria</taxon>
        <taxon>Pseudomonadati</taxon>
        <taxon>Pseudomonadota</taxon>
        <taxon>Alphaproteobacteria</taxon>
        <taxon>Sphingomonadales</taxon>
        <taxon>Zymomonadaceae</taxon>
        <taxon>Zymomonas</taxon>
    </lineage>
</organism>
<evidence type="ECO:0000259" key="7">
    <source>
        <dbReference type="Pfam" id="PF04085"/>
    </source>
</evidence>
<feature type="domain" description="Rod shape-determining protein MreC beta-barrel core" evidence="7">
    <location>
        <begin position="143"/>
        <end position="275"/>
    </location>
</feature>
<feature type="transmembrane region" description="Helical" evidence="6">
    <location>
        <begin position="20"/>
        <end position="43"/>
    </location>
</feature>
<keyword evidence="6" id="KW-0472">Membrane</keyword>
<reference evidence="8 9" key="1">
    <citation type="journal article" date="2011" name="J. Bacteriol.">
        <title>Genome sequence of the ethanol-producing Zymomonas mobilis subsp. mobilis lectotype strain ATCC 10988.</title>
        <authorList>
            <person name="Pappas K.M."/>
            <person name="Kouvelis V.N."/>
            <person name="Saunders E."/>
            <person name="Brettin T.S."/>
            <person name="Bruce D."/>
            <person name="Detter C."/>
            <person name="Balakireva M."/>
            <person name="Han C.S."/>
            <person name="Savvakis G."/>
            <person name="Kyrpides N.C."/>
            <person name="Typas M.A."/>
        </authorList>
    </citation>
    <scope>NUCLEOTIDE SEQUENCE [LARGE SCALE GENOMIC DNA]</scope>
    <source>
        <strain evidence="9">ATCC 10988 / DSM 424 / CCUG 17860 / LMG 404 / NCIMB 8938 / NRRL B-806 / ZM1</strain>
    </source>
</reference>
<proteinExistence type="inferred from homology"/>
<dbReference type="Pfam" id="PF04085">
    <property type="entry name" value="MreC"/>
    <property type="match status" value="1"/>
</dbReference>
<evidence type="ECO:0000256" key="5">
    <source>
        <dbReference type="SAM" id="MobiDB-lite"/>
    </source>
</evidence>
<gene>
    <name evidence="8" type="ordered locus">Zmob_0898</name>
</gene>
<dbReference type="Proteomes" id="UP000001494">
    <property type="component" value="Chromosome"/>
</dbReference>
<keyword evidence="6" id="KW-1133">Transmembrane helix</keyword>
<sequence>MAPPRSRNFGFSRRAQLGLFASYVVAVGGIVVALVMLILANLYPASYNSVIGFITDCTSPWPRLGHGVVTLLDNSRDNVAGYIKAGSENIRLKKELEHRQSDLVQLQLLKADNGKLKRLLNLVDHTPEKIAVGHIIGSPLATSNRRTAIIDIGSSSGVTSGMPVLAAEGLVGRVLATGHFSARILLLIDPSNTLPVKIARSGVAALAAGRGDGPLDVRPLIAGQSPFQKGDLLVTSGTGGIYPPDIPVAFVTALNNDGAVALPVVNPASVDYIMVEKIFEPDAPPEPSLADKMPSQKLSRKKAAKNNPTARAVTQPLAGQAADNPVNSNSASPVSNKSR</sequence>
<dbReference type="GO" id="GO:0008360">
    <property type="term" value="P:regulation of cell shape"/>
    <property type="evidence" value="ECO:0007669"/>
    <property type="project" value="UniProtKB-KW"/>
</dbReference>
<dbReference type="AlphaFoldDB" id="A0A0H3G6K8"/>
<evidence type="ECO:0000256" key="4">
    <source>
        <dbReference type="ARBA" id="ARBA00032089"/>
    </source>
</evidence>
<name>A0A0H3G6K8_ZYMMA</name>
<keyword evidence="6" id="KW-0812">Transmembrane</keyword>
<dbReference type="GO" id="GO:0005886">
    <property type="term" value="C:plasma membrane"/>
    <property type="evidence" value="ECO:0007669"/>
    <property type="project" value="TreeGrafter"/>
</dbReference>
<dbReference type="InterPro" id="IPR055342">
    <property type="entry name" value="MreC_beta-barrel_core"/>
</dbReference>
<dbReference type="Gene3D" id="2.40.10.340">
    <property type="entry name" value="Rod shape-determining protein MreC, domain 1"/>
    <property type="match status" value="1"/>
</dbReference>
<dbReference type="OrthoDB" id="8478127at2"/>
<dbReference type="NCBIfam" id="TIGR00219">
    <property type="entry name" value="mreC"/>
    <property type="match status" value="1"/>
</dbReference>
<comment type="similarity">
    <text evidence="1">Belongs to the MreC family.</text>
</comment>
<keyword evidence="3" id="KW-0133">Cell shape</keyword>
<evidence type="ECO:0000313" key="8">
    <source>
        <dbReference type="EMBL" id="AEH62735.1"/>
    </source>
</evidence>
<dbReference type="PANTHER" id="PTHR34138">
    <property type="entry name" value="CELL SHAPE-DETERMINING PROTEIN MREC"/>
    <property type="match status" value="1"/>
</dbReference>
<evidence type="ECO:0000313" key="9">
    <source>
        <dbReference type="Proteomes" id="UP000001494"/>
    </source>
</evidence>
<protein>
    <recommendedName>
        <fullName evidence="2">Cell shape-determining protein MreC</fullName>
    </recommendedName>
    <alternativeName>
        <fullName evidence="4">Cell shape protein MreC</fullName>
    </alternativeName>
</protein>
<dbReference type="RefSeq" id="WP_014500772.1">
    <property type="nucleotide sequence ID" value="NC_017262.1"/>
</dbReference>
<evidence type="ECO:0000256" key="6">
    <source>
        <dbReference type="SAM" id="Phobius"/>
    </source>
</evidence>
<dbReference type="InterPro" id="IPR007221">
    <property type="entry name" value="MreC"/>
</dbReference>
<feature type="region of interest" description="Disordered" evidence="5">
    <location>
        <begin position="283"/>
        <end position="339"/>
    </location>
</feature>
<dbReference type="Gene3D" id="2.40.10.350">
    <property type="entry name" value="Rod shape-determining protein MreC, domain 2"/>
    <property type="match status" value="1"/>
</dbReference>
<dbReference type="PANTHER" id="PTHR34138:SF1">
    <property type="entry name" value="CELL SHAPE-DETERMINING PROTEIN MREC"/>
    <property type="match status" value="1"/>
</dbReference>
<dbReference type="InterPro" id="IPR042175">
    <property type="entry name" value="Cell/Rod_MreC_2"/>
</dbReference>
<dbReference type="InterPro" id="IPR042177">
    <property type="entry name" value="Cell/Rod_1"/>
</dbReference>
<accession>A0A0H3G6K8</accession>
<dbReference type="eggNOG" id="COG1792">
    <property type="taxonomic scope" value="Bacteria"/>
</dbReference>
<evidence type="ECO:0000256" key="3">
    <source>
        <dbReference type="ARBA" id="ARBA00022960"/>
    </source>
</evidence>
<evidence type="ECO:0000256" key="2">
    <source>
        <dbReference type="ARBA" id="ARBA00013855"/>
    </source>
</evidence>
<dbReference type="HOGENOM" id="CLU_042663_0_0_5"/>
<feature type="compositionally biased region" description="Low complexity" evidence="5">
    <location>
        <begin position="324"/>
        <end position="339"/>
    </location>
</feature>
<dbReference type="KEGG" id="zmm:Zmob_0898"/>
<dbReference type="NCBIfam" id="NF010513">
    <property type="entry name" value="PRK13922.12-3"/>
    <property type="match status" value="1"/>
</dbReference>
<dbReference type="EMBL" id="CP002850">
    <property type="protein sequence ID" value="AEH62735.1"/>
    <property type="molecule type" value="Genomic_DNA"/>
</dbReference>
<evidence type="ECO:0000256" key="1">
    <source>
        <dbReference type="ARBA" id="ARBA00009369"/>
    </source>
</evidence>